<evidence type="ECO:0000313" key="3">
    <source>
        <dbReference type="Proteomes" id="UP000823388"/>
    </source>
</evidence>
<feature type="region of interest" description="Disordered" evidence="1">
    <location>
        <begin position="1"/>
        <end position="77"/>
    </location>
</feature>
<keyword evidence="3" id="KW-1185">Reference proteome</keyword>
<dbReference type="Proteomes" id="UP000823388">
    <property type="component" value="Chromosome 5N"/>
</dbReference>
<accession>A0A8T0RYT6</accession>
<proteinExistence type="predicted"/>
<name>A0A8T0RYT6_PANVG</name>
<sequence length="117" mass="12596">MVDKTLVAAADAPGNSSTKTQKSDINKGTSRSPPSTNKKVAKKPLLVTVVQPIDKQESCSDSGAATSDQNRSTPQYSCHKYQNHLDGGAQCLLQEKAYVCSSFLPNTPSSQVRMHEE</sequence>
<comment type="caution">
    <text evidence="2">The sequence shown here is derived from an EMBL/GenBank/DDBJ whole genome shotgun (WGS) entry which is preliminary data.</text>
</comment>
<feature type="compositionally biased region" description="Polar residues" evidence="1">
    <location>
        <begin position="59"/>
        <end position="76"/>
    </location>
</feature>
<evidence type="ECO:0000313" key="2">
    <source>
        <dbReference type="EMBL" id="KAG2589693.1"/>
    </source>
</evidence>
<organism evidence="2 3">
    <name type="scientific">Panicum virgatum</name>
    <name type="common">Blackwell switchgrass</name>
    <dbReference type="NCBI Taxonomy" id="38727"/>
    <lineage>
        <taxon>Eukaryota</taxon>
        <taxon>Viridiplantae</taxon>
        <taxon>Streptophyta</taxon>
        <taxon>Embryophyta</taxon>
        <taxon>Tracheophyta</taxon>
        <taxon>Spermatophyta</taxon>
        <taxon>Magnoliopsida</taxon>
        <taxon>Liliopsida</taxon>
        <taxon>Poales</taxon>
        <taxon>Poaceae</taxon>
        <taxon>PACMAD clade</taxon>
        <taxon>Panicoideae</taxon>
        <taxon>Panicodae</taxon>
        <taxon>Paniceae</taxon>
        <taxon>Panicinae</taxon>
        <taxon>Panicum</taxon>
        <taxon>Panicum sect. Hiantes</taxon>
    </lineage>
</organism>
<gene>
    <name evidence="2" type="ORF">PVAP13_5NG380743</name>
</gene>
<evidence type="ECO:0000256" key="1">
    <source>
        <dbReference type="SAM" id="MobiDB-lite"/>
    </source>
</evidence>
<dbReference type="EMBL" id="CM029046">
    <property type="protein sequence ID" value="KAG2589693.1"/>
    <property type="molecule type" value="Genomic_DNA"/>
</dbReference>
<reference evidence="2" key="1">
    <citation type="submission" date="2020-05" db="EMBL/GenBank/DDBJ databases">
        <title>WGS assembly of Panicum virgatum.</title>
        <authorList>
            <person name="Lovell J.T."/>
            <person name="Jenkins J."/>
            <person name="Shu S."/>
            <person name="Juenger T.E."/>
            <person name="Schmutz J."/>
        </authorList>
    </citation>
    <scope>NUCLEOTIDE SEQUENCE</scope>
    <source>
        <strain evidence="2">AP13</strain>
    </source>
</reference>
<dbReference type="AlphaFoldDB" id="A0A8T0RYT6"/>
<protein>
    <submittedName>
        <fullName evidence="2">Uncharacterized protein</fullName>
    </submittedName>
</protein>
<feature type="compositionally biased region" description="Polar residues" evidence="1">
    <location>
        <begin position="26"/>
        <end position="38"/>
    </location>
</feature>